<name>A0AAV4LTD6_BABCB</name>
<comment type="caution">
    <text evidence="1">The sequence shown here is derived from an EMBL/GenBank/DDBJ whole genome shotgun (WGS) entry which is preliminary data.</text>
</comment>
<organism evidence="1 2">
    <name type="scientific">Babesia caballi</name>
    <dbReference type="NCBI Taxonomy" id="5871"/>
    <lineage>
        <taxon>Eukaryota</taxon>
        <taxon>Sar</taxon>
        <taxon>Alveolata</taxon>
        <taxon>Apicomplexa</taxon>
        <taxon>Aconoidasida</taxon>
        <taxon>Piroplasmida</taxon>
        <taxon>Babesiidae</taxon>
        <taxon>Babesia</taxon>
    </lineage>
</organism>
<dbReference type="PROSITE" id="PS51257">
    <property type="entry name" value="PROKAR_LIPOPROTEIN"/>
    <property type="match status" value="1"/>
</dbReference>
<dbReference type="GeneID" id="94194745"/>
<proteinExistence type="predicted"/>
<protein>
    <submittedName>
        <fullName evidence="1">DNA gyrase subunit A</fullName>
    </submittedName>
</protein>
<dbReference type="EMBL" id="BPLF01000002">
    <property type="protein sequence ID" value="GIX63264.1"/>
    <property type="molecule type" value="Genomic_DNA"/>
</dbReference>
<gene>
    <name evidence="1" type="ORF">BcabD6B2_26990</name>
</gene>
<dbReference type="Proteomes" id="UP001497744">
    <property type="component" value="Unassembled WGS sequence"/>
</dbReference>
<keyword evidence="2" id="KW-1185">Reference proteome</keyword>
<accession>A0AAV4LTD6</accession>
<evidence type="ECO:0000313" key="1">
    <source>
        <dbReference type="EMBL" id="GIX63264.1"/>
    </source>
</evidence>
<reference evidence="1 2" key="1">
    <citation type="submission" date="2021-06" db="EMBL/GenBank/DDBJ databases">
        <title>Genome sequence of Babesia caballi.</title>
        <authorList>
            <person name="Yamagishi J."/>
            <person name="Kidaka T."/>
            <person name="Ochi A."/>
        </authorList>
    </citation>
    <scope>NUCLEOTIDE SEQUENCE [LARGE SCALE GENOMIC DNA]</scope>
    <source>
        <strain evidence="1">USDA-D6B2</strain>
    </source>
</reference>
<evidence type="ECO:0000313" key="2">
    <source>
        <dbReference type="Proteomes" id="UP001497744"/>
    </source>
</evidence>
<sequence length="398" mass="42899">MVGWGQRDASRFRIPTQMSCGGAVGCAMGFRRHAKFTPTRKAESLHKAVLVPVEHDLGVVVSGLVVLDSPDVRQHVLVGADDALLYIAVAVALHELQHLLGALHLKVVAVAHQAAKKNQRFLLGLLDLLIVVQVVVLEAPLANVRRWRRQAVGPLPHALPHVLDRHLGLLALLHDHQLRHVGGLEKQVAVERLVRLQVAGQLHQDADELQRHAAHTHDEFAVVVPAGGLDRNPHILAGAAAVSDYLGDLRREADDAVLVSRPQVAKVARCTAVRILQTLRTVPLTLRRLVEEQVLANFVRAEDAVPRQQLALYGIVEAPRLRSAGRPTALAFRRPVGGEGAGGVGRAGRGGVVVGVFLSRSRGRHRSIRGGEAARGVTLPVGDAADDGTLVLRHHDPP</sequence>
<dbReference type="AlphaFoldDB" id="A0AAV4LTD6"/>
<dbReference type="RefSeq" id="XP_067715333.1">
    <property type="nucleotide sequence ID" value="XM_067859232.1"/>
</dbReference>